<feature type="signal peptide" evidence="2">
    <location>
        <begin position="1"/>
        <end position="20"/>
    </location>
</feature>
<evidence type="ECO:0000313" key="4">
    <source>
        <dbReference type="Proteomes" id="UP000539985"/>
    </source>
</evidence>
<protein>
    <submittedName>
        <fullName evidence="3">DUF3613 domain-containing protein</fullName>
    </submittedName>
</protein>
<proteinExistence type="predicted"/>
<dbReference type="EMBL" id="JACAQB010000027">
    <property type="protein sequence ID" value="NWB99916.1"/>
    <property type="molecule type" value="Genomic_DNA"/>
</dbReference>
<name>A0A7Y8C5Z9_9PSED</name>
<dbReference type="InterPro" id="IPR022053">
    <property type="entry name" value="DUF3613"/>
</dbReference>
<accession>A0A7Y8C5Z9</accession>
<keyword evidence="2" id="KW-0732">Signal</keyword>
<reference evidence="3 4" key="1">
    <citation type="submission" date="2020-04" db="EMBL/GenBank/DDBJ databases">
        <title>Molecular characterization of pseudomonads from Agaricus bisporus reveal novel blotch 2 pathogens in Western Europe.</title>
        <authorList>
            <person name="Taparia T."/>
            <person name="Krijger M."/>
            <person name="Haynes E."/>
            <person name="Elpinstone J.G."/>
            <person name="Noble R."/>
            <person name="Van Der Wolf J."/>
        </authorList>
    </citation>
    <scope>NUCLEOTIDE SEQUENCE [LARGE SCALE GENOMIC DNA]</scope>
    <source>
        <strain evidence="3 4">H7001</strain>
    </source>
</reference>
<feature type="region of interest" description="Disordered" evidence="1">
    <location>
        <begin position="39"/>
        <end position="61"/>
    </location>
</feature>
<evidence type="ECO:0000313" key="3">
    <source>
        <dbReference type="EMBL" id="NWB99916.1"/>
    </source>
</evidence>
<sequence>MKRYGFCAVPALLLALNAQAMEPEAYSGYQRQTESWLQLQVSGKQQTPMPQTATPSEREQSLQRWLDSYKHSIPDFFKQSEGGSLKSN</sequence>
<evidence type="ECO:0000256" key="2">
    <source>
        <dbReference type="SAM" id="SignalP"/>
    </source>
</evidence>
<gene>
    <name evidence="3" type="ORF">HX882_29010</name>
</gene>
<feature type="chain" id="PRO_5031375762" evidence="2">
    <location>
        <begin position="21"/>
        <end position="88"/>
    </location>
</feature>
<dbReference type="AlphaFoldDB" id="A0A7Y8C5Z9"/>
<evidence type="ECO:0000256" key="1">
    <source>
        <dbReference type="SAM" id="MobiDB-lite"/>
    </source>
</evidence>
<dbReference type="Pfam" id="PF12266">
    <property type="entry name" value="DUF3613"/>
    <property type="match status" value="1"/>
</dbReference>
<dbReference type="RefSeq" id="WP_177105436.1">
    <property type="nucleotide sequence ID" value="NZ_JACAQB010000027.1"/>
</dbReference>
<organism evidence="3 4">
    <name type="scientific">Pseudomonas gingeri</name>
    <dbReference type="NCBI Taxonomy" id="117681"/>
    <lineage>
        <taxon>Bacteria</taxon>
        <taxon>Pseudomonadati</taxon>
        <taxon>Pseudomonadota</taxon>
        <taxon>Gammaproteobacteria</taxon>
        <taxon>Pseudomonadales</taxon>
        <taxon>Pseudomonadaceae</taxon>
        <taxon>Pseudomonas</taxon>
    </lineage>
</organism>
<dbReference type="Proteomes" id="UP000539985">
    <property type="component" value="Unassembled WGS sequence"/>
</dbReference>
<comment type="caution">
    <text evidence="3">The sequence shown here is derived from an EMBL/GenBank/DDBJ whole genome shotgun (WGS) entry which is preliminary data.</text>
</comment>
<feature type="compositionally biased region" description="Polar residues" evidence="1">
    <location>
        <begin position="39"/>
        <end position="55"/>
    </location>
</feature>